<dbReference type="GO" id="GO:0042393">
    <property type="term" value="F:histone binding"/>
    <property type="evidence" value="ECO:0007669"/>
    <property type="project" value="TreeGrafter"/>
</dbReference>
<reference evidence="5" key="1">
    <citation type="submission" date="2020-01" db="EMBL/GenBank/DDBJ databases">
        <authorList>
            <person name="Mishra B."/>
        </authorList>
    </citation>
    <scope>NUCLEOTIDE SEQUENCE [LARGE SCALE GENOMIC DNA]</scope>
</reference>
<evidence type="ECO:0000256" key="2">
    <source>
        <dbReference type="ARBA" id="ARBA00023242"/>
    </source>
</evidence>
<keyword evidence="6" id="KW-1185">Reference proteome</keyword>
<feature type="domain" description="Tify" evidence="4">
    <location>
        <begin position="422"/>
        <end position="476"/>
    </location>
</feature>
<proteinExistence type="predicted"/>
<comment type="subcellular location">
    <subcellularLocation>
        <location evidence="1">Nucleus</location>
    </subcellularLocation>
</comment>
<organism evidence="5 6">
    <name type="scientific">Microthlaspi erraticum</name>
    <dbReference type="NCBI Taxonomy" id="1685480"/>
    <lineage>
        <taxon>Eukaryota</taxon>
        <taxon>Viridiplantae</taxon>
        <taxon>Streptophyta</taxon>
        <taxon>Embryophyta</taxon>
        <taxon>Tracheophyta</taxon>
        <taxon>Spermatophyta</taxon>
        <taxon>Magnoliopsida</taxon>
        <taxon>eudicotyledons</taxon>
        <taxon>Gunneridae</taxon>
        <taxon>Pentapetalae</taxon>
        <taxon>rosids</taxon>
        <taxon>malvids</taxon>
        <taxon>Brassicales</taxon>
        <taxon>Brassicaceae</taxon>
        <taxon>Coluteocarpeae</taxon>
        <taxon>Microthlaspi</taxon>
    </lineage>
</organism>
<dbReference type="EMBL" id="CACVBM020001107">
    <property type="protein sequence ID" value="CAA7031487.1"/>
    <property type="molecule type" value="Genomic_DNA"/>
</dbReference>
<protein>
    <recommendedName>
        <fullName evidence="4">Tify domain-containing protein</fullName>
    </recommendedName>
</protein>
<gene>
    <name evidence="5" type="ORF">MERR_LOCUS18722</name>
</gene>
<keyword evidence="2" id="KW-0539">Nucleus</keyword>
<accession>A0A6D2J2Q9</accession>
<sequence>MREDVGRYDIEEIPYPGSSRMALKRSHQWLTEPSGSELFSNKRQLVEIDAHSTLPAWDNSLVSRQLNDCLFDPANAHSSSLLARCVSPINGQHIEEGRKYREEQCGNVSSIGWPVFDTLHGSSFDLDTIRKVKLNQVSDSTNMPASMVQLYGEGISTSFETGPSGQDNQLSFGQHSSNIDESFRLPGPFSYEGVDGVIPMGGIYEKGDGSVFSTCLPFEKGVENFALMGQSLQKADCNVFSMSPSYNKEQDNFMALLPCDKVPENHFMAESNYHKENANVLSGGEVTLMVPSQGRADENNDRISYEDRSKIISFGDYQQETTMGSSVSVSNSYENFSHASTPARDPPHMEAEENVSFGFRNPLYGSPRVDTSLMPKSKDSKTAKKGSTNTFPSNVKALLSTGMFDGVTVKYYSWSREKNLKGIIKGTGYLCGCANCNLNKVLNAYEFERHANCKTKHPNNHIYFENGKTIYGVVQELKNTPQEKLLDAIQNVTGSDINHKNFNTWKASYQVASIELKRIYGKDAVTLAS</sequence>
<evidence type="ECO:0000256" key="3">
    <source>
        <dbReference type="SAM" id="MobiDB-lite"/>
    </source>
</evidence>
<dbReference type="GO" id="GO:0045944">
    <property type="term" value="P:positive regulation of transcription by RNA polymerase II"/>
    <property type="evidence" value="ECO:0007669"/>
    <property type="project" value="TreeGrafter"/>
</dbReference>
<dbReference type="GO" id="GO:0005634">
    <property type="term" value="C:nucleus"/>
    <property type="evidence" value="ECO:0007669"/>
    <property type="project" value="UniProtKB-SubCell"/>
</dbReference>
<dbReference type="PANTHER" id="PTHR47025">
    <property type="entry name" value="AUTOIMMUNE REGULATOR"/>
    <property type="match status" value="1"/>
</dbReference>
<evidence type="ECO:0000313" key="6">
    <source>
        <dbReference type="Proteomes" id="UP000467841"/>
    </source>
</evidence>
<dbReference type="PANTHER" id="PTHR47025:SF6">
    <property type="entry name" value="N-LYSINE METHYLTRANSFERASE"/>
    <property type="match status" value="1"/>
</dbReference>
<dbReference type="AlphaFoldDB" id="A0A6D2J2Q9"/>
<dbReference type="Proteomes" id="UP000467841">
    <property type="component" value="Unassembled WGS sequence"/>
</dbReference>
<name>A0A6D2J2Q9_9BRAS</name>
<dbReference type="GO" id="GO:0000977">
    <property type="term" value="F:RNA polymerase II transcription regulatory region sequence-specific DNA binding"/>
    <property type="evidence" value="ECO:0007669"/>
    <property type="project" value="TreeGrafter"/>
</dbReference>
<dbReference type="GO" id="GO:0003682">
    <property type="term" value="F:chromatin binding"/>
    <property type="evidence" value="ECO:0007669"/>
    <property type="project" value="TreeGrafter"/>
</dbReference>
<dbReference type="Pfam" id="PF16135">
    <property type="entry name" value="TDBD"/>
    <property type="match status" value="1"/>
</dbReference>
<dbReference type="InterPro" id="IPR032308">
    <property type="entry name" value="TDBD"/>
</dbReference>
<feature type="region of interest" description="Disordered" evidence="3">
    <location>
        <begin position="368"/>
        <end position="388"/>
    </location>
</feature>
<evidence type="ECO:0000256" key="1">
    <source>
        <dbReference type="ARBA" id="ARBA00004123"/>
    </source>
</evidence>
<evidence type="ECO:0000259" key="4">
    <source>
        <dbReference type="Pfam" id="PF16135"/>
    </source>
</evidence>
<evidence type="ECO:0000313" key="5">
    <source>
        <dbReference type="EMBL" id="CAA7031487.1"/>
    </source>
</evidence>
<dbReference type="OrthoDB" id="1863332at2759"/>
<comment type="caution">
    <text evidence="5">The sequence shown here is derived from an EMBL/GenBank/DDBJ whole genome shotgun (WGS) entry which is preliminary data.</text>
</comment>